<keyword evidence="4" id="KW-0659">Purine metabolism</keyword>
<dbReference type="Proteomes" id="UP000277300">
    <property type="component" value="Unassembled WGS sequence"/>
</dbReference>
<evidence type="ECO:0000256" key="7">
    <source>
        <dbReference type="SAM" id="Phobius"/>
    </source>
</evidence>
<accession>A0A3F2RKG2</accession>
<dbReference type="GO" id="GO:0019628">
    <property type="term" value="P:urate catabolic process"/>
    <property type="evidence" value="ECO:0007669"/>
    <property type="project" value="TreeGrafter"/>
</dbReference>
<dbReference type="GO" id="GO:0016491">
    <property type="term" value="F:oxidoreductase activity"/>
    <property type="evidence" value="ECO:0007669"/>
    <property type="project" value="InterPro"/>
</dbReference>
<evidence type="ECO:0000313" key="13">
    <source>
        <dbReference type="Proteomes" id="UP000284657"/>
    </source>
</evidence>
<dbReference type="EC" id="4.1.1.97" evidence="3"/>
<dbReference type="GO" id="GO:0006144">
    <property type="term" value="P:purine nucleobase metabolic process"/>
    <property type="evidence" value="ECO:0007669"/>
    <property type="project" value="UniProtKB-KW"/>
</dbReference>
<comment type="caution">
    <text evidence="11">The sequence shown here is derived from an EMBL/GenBank/DDBJ whole genome shotgun (WGS) entry which is preliminary data.</text>
</comment>
<dbReference type="PANTHER" id="PTHR43466">
    <property type="entry name" value="2-OXO-4-HYDROXY-4-CARBOXY-5-UREIDOIMIDAZOLINE DECARBOXYLASE-RELATED"/>
    <property type="match status" value="1"/>
</dbReference>
<feature type="transmembrane region" description="Helical" evidence="7">
    <location>
        <begin position="76"/>
        <end position="96"/>
    </location>
</feature>
<gene>
    <name evidence="10" type="ORF">BBJ29_003718</name>
    <name evidence="11" type="ORF">BBP00_00006650</name>
</gene>
<dbReference type="Pfam" id="PF04116">
    <property type="entry name" value="FA_hydroxylase"/>
    <property type="match status" value="1"/>
</dbReference>
<dbReference type="GO" id="GO:0005506">
    <property type="term" value="F:iron ion binding"/>
    <property type="evidence" value="ECO:0007669"/>
    <property type="project" value="InterPro"/>
</dbReference>
<dbReference type="NCBIfam" id="NF010372">
    <property type="entry name" value="PRK13798.1"/>
    <property type="match status" value="1"/>
</dbReference>
<reference evidence="12 13" key="1">
    <citation type="submission" date="2018-07" db="EMBL/GenBank/DDBJ databases">
        <title>Genome sequencing of oomycete isolates from Chile give support for New Zealand origin for Phytophthora kernoviae and make available the first Nothophytophthora sp. genome.</title>
        <authorList>
            <person name="Studholme D.J."/>
            <person name="Sanfuentes E."/>
            <person name="Panda P."/>
            <person name="Hill R."/>
            <person name="Sambles C."/>
            <person name="Grant M."/>
            <person name="Williams N.M."/>
            <person name="Mcdougal R.L."/>
        </authorList>
    </citation>
    <scope>NUCLEOTIDE SEQUENCE [LARGE SCALE GENOMIC DNA]</scope>
    <source>
        <strain evidence="11">Chile6</strain>
        <strain evidence="10">Chile7</strain>
    </source>
</reference>
<feature type="domain" description="Oxo-4-hydroxy-4-carboxy-5-ureidoimidazoline decarboxylase" evidence="9">
    <location>
        <begin position="280"/>
        <end position="427"/>
    </location>
</feature>
<feature type="transmembrane region" description="Helical" evidence="7">
    <location>
        <begin position="158"/>
        <end position="182"/>
    </location>
</feature>
<comment type="pathway">
    <text evidence="2">Purine metabolism; urate degradation; (S)-allantoin from urate: step 3/3.</text>
</comment>
<dbReference type="GO" id="GO:0005777">
    <property type="term" value="C:peroxisome"/>
    <property type="evidence" value="ECO:0007669"/>
    <property type="project" value="TreeGrafter"/>
</dbReference>
<keyword evidence="7" id="KW-0472">Membrane</keyword>
<keyword evidence="6" id="KW-0456">Lyase</keyword>
<name>A0A3F2RKG2_9STRA</name>
<evidence type="ECO:0000256" key="5">
    <source>
        <dbReference type="ARBA" id="ARBA00022793"/>
    </source>
</evidence>
<feature type="domain" description="Fatty acid hydroxylase" evidence="8">
    <location>
        <begin position="121"/>
        <end position="228"/>
    </location>
</feature>
<keyword evidence="7" id="KW-0812">Transmembrane</keyword>
<protein>
    <recommendedName>
        <fullName evidence="3">2-oxo-4-hydroxy-4-carboxy-5-ureidoimidazoline decarboxylase</fullName>
        <ecNumber evidence="3">4.1.1.97</ecNumber>
    </recommendedName>
</protein>
<dbReference type="InterPro" id="IPR018020">
    <property type="entry name" value="OHCU_decarboxylase"/>
</dbReference>
<evidence type="ECO:0000313" key="11">
    <source>
        <dbReference type="EMBL" id="RLN59194.1"/>
    </source>
</evidence>
<comment type="catalytic activity">
    <reaction evidence="1">
        <text>5-hydroxy-2-oxo-4-ureido-2,5-dihydro-1H-imidazole-5-carboxylate + H(+) = (S)-allantoin + CO2</text>
        <dbReference type="Rhea" id="RHEA:26301"/>
        <dbReference type="ChEBI" id="CHEBI:15378"/>
        <dbReference type="ChEBI" id="CHEBI:15678"/>
        <dbReference type="ChEBI" id="CHEBI:16526"/>
        <dbReference type="ChEBI" id="CHEBI:58639"/>
        <dbReference type="EC" id="4.1.1.97"/>
    </reaction>
</comment>
<dbReference type="EMBL" id="MBAD02002465">
    <property type="protein sequence ID" value="RLN47272.1"/>
    <property type="molecule type" value="Genomic_DNA"/>
</dbReference>
<feature type="transmembrane region" description="Helical" evidence="7">
    <location>
        <begin position="117"/>
        <end position="138"/>
    </location>
</feature>
<evidence type="ECO:0000256" key="1">
    <source>
        <dbReference type="ARBA" id="ARBA00001163"/>
    </source>
</evidence>
<evidence type="ECO:0000256" key="2">
    <source>
        <dbReference type="ARBA" id="ARBA00004754"/>
    </source>
</evidence>
<evidence type="ECO:0000256" key="4">
    <source>
        <dbReference type="ARBA" id="ARBA00022631"/>
    </source>
</evidence>
<sequence>MDLILEYADEYILDAVYTSGVPRDAITRQITSISVLTLVGGYFLYLTGAGFTYHFLFDKELIKHPKFQKNQVWKEIAYSMTSIPVMMLLTLPWFLADVRGYSKTYAEFGKFGYAFEAWTVVWFIFFSDMLIYWFHRWLHHPLIYTSPTTNGYIQSLPYHFFIMLFPIHRGVFLALFVAVNYWTISIHDGYFLSQNSVINGALHHSVHHEQFVYNYGQYFTLWDHLCGSYREPPKTGYSVPKQCADIKTQEAKKLNKNSVVHKMDPLELNRAAAAQGAEVEDSPFQQKLLHCCGSRRWAAEMYKKFPVRDFAELCDAADQVDGQLTHQDWLEAFAAHPRIGRAKKPIKEWEAQEQKATKDADEEVLDRLEELNDVYYKKFGYIYIVCATGKSAPEMLSILETRMGNSPEDELSVAGAEQGKISKLRLEKLLQQ</sequence>
<dbReference type="AlphaFoldDB" id="A0A3F2RKG2"/>
<dbReference type="SUPFAM" id="SSF158694">
    <property type="entry name" value="UraD-Like"/>
    <property type="match status" value="1"/>
</dbReference>
<organism evidence="11 12">
    <name type="scientific">Phytophthora kernoviae</name>
    <dbReference type="NCBI Taxonomy" id="325452"/>
    <lineage>
        <taxon>Eukaryota</taxon>
        <taxon>Sar</taxon>
        <taxon>Stramenopiles</taxon>
        <taxon>Oomycota</taxon>
        <taxon>Peronosporomycetes</taxon>
        <taxon>Peronosporales</taxon>
        <taxon>Peronosporaceae</taxon>
        <taxon>Phytophthora</taxon>
    </lineage>
</organism>
<dbReference type="Proteomes" id="UP000284657">
    <property type="component" value="Unassembled WGS sequence"/>
</dbReference>
<evidence type="ECO:0000313" key="10">
    <source>
        <dbReference type="EMBL" id="RLN47272.1"/>
    </source>
</evidence>
<keyword evidence="7" id="KW-1133">Transmembrane helix</keyword>
<feature type="transmembrane region" description="Helical" evidence="7">
    <location>
        <begin position="33"/>
        <end position="56"/>
    </location>
</feature>
<evidence type="ECO:0000259" key="8">
    <source>
        <dbReference type="Pfam" id="PF04116"/>
    </source>
</evidence>
<evidence type="ECO:0000256" key="3">
    <source>
        <dbReference type="ARBA" id="ARBA00012257"/>
    </source>
</evidence>
<dbReference type="Pfam" id="PF09349">
    <property type="entry name" value="OHCU_decarbox"/>
    <property type="match status" value="1"/>
</dbReference>
<dbReference type="Gene3D" id="1.10.3330.10">
    <property type="entry name" value="Oxo-4-hydroxy-4-carboxy-5-ureidoimidazoline decarboxylase"/>
    <property type="match status" value="1"/>
</dbReference>
<dbReference type="GO" id="GO:0008610">
    <property type="term" value="P:lipid biosynthetic process"/>
    <property type="evidence" value="ECO:0007669"/>
    <property type="project" value="InterPro"/>
</dbReference>
<dbReference type="InterPro" id="IPR006694">
    <property type="entry name" value="Fatty_acid_hydroxylase"/>
</dbReference>
<dbReference type="InterPro" id="IPR036778">
    <property type="entry name" value="OHCU_decarboxylase_sf"/>
</dbReference>
<dbReference type="GO" id="GO:0051997">
    <property type="term" value="F:2-oxo-4-hydroxy-4-carboxy-5-ureidoimidazoline decarboxylase activity"/>
    <property type="evidence" value="ECO:0007669"/>
    <property type="project" value="UniProtKB-EC"/>
</dbReference>
<proteinExistence type="predicted"/>
<dbReference type="OrthoDB" id="408954at2759"/>
<dbReference type="EMBL" id="MBDO02000233">
    <property type="protein sequence ID" value="RLN59194.1"/>
    <property type="molecule type" value="Genomic_DNA"/>
</dbReference>
<dbReference type="PANTHER" id="PTHR43466:SF1">
    <property type="entry name" value="2-OXO-4-HYDROXY-4-CARBOXY-5-UREIDOIMIDAZOLINE DECARBOXYLASE-RELATED"/>
    <property type="match status" value="1"/>
</dbReference>
<evidence type="ECO:0000259" key="9">
    <source>
        <dbReference type="Pfam" id="PF09349"/>
    </source>
</evidence>
<evidence type="ECO:0000256" key="6">
    <source>
        <dbReference type="ARBA" id="ARBA00023239"/>
    </source>
</evidence>
<evidence type="ECO:0000313" key="12">
    <source>
        <dbReference type="Proteomes" id="UP000277300"/>
    </source>
</evidence>
<keyword evidence="5" id="KW-0210">Decarboxylase</keyword>